<accession>A0A218XFH1</accession>
<comment type="caution">
    <text evidence="2">The sequence shown here is derived from an EMBL/GenBank/DDBJ whole genome shotgun (WGS) entry which is preliminary data.</text>
</comment>
<evidence type="ECO:0000313" key="3">
    <source>
        <dbReference type="Proteomes" id="UP000197138"/>
    </source>
</evidence>
<reference evidence="3" key="1">
    <citation type="journal article" date="2017" name="Plant J.">
        <title>The pomegranate (Punica granatum L.) genome and the genomics of punicalagin biosynthesis.</title>
        <authorList>
            <person name="Qin G."/>
            <person name="Xu C."/>
            <person name="Ming R."/>
            <person name="Tang H."/>
            <person name="Guyot R."/>
            <person name="Kramer E.M."/>
            <person name="Hu Y."/>
            <person name="Yi X."/>
            <person name="Qi Y."/>
            <person name="Xu X."/>
            <person name="Gao Z."/>
            <person name="Pan H."/>
            <person name="Jian J."/>
            <person name="Tian Y."/>
            <person name="Yue Z."/>
            <person name="Xu Y."/>
        </authorList>
    </citation>
    <scope>NUCLEOTIDE SEQUENCE [LARGE SCALE GENOMIC DNA]</scope>
    <source>
        <strain evidence="3">cv. Dabenzi</strain>
    </source>
</reference>
<gene>
    <name evidence="2" type="ORF">CDL15_Pgr012712</name>
</gene>
<organism evidence="2 3">
    <name type="scientific">Punica granatum</name>
    <name type="common">Pomegranate</name>
    <dbReference type="NCBI Taxonomy" id="22663"/>
    <lineage>
        <taxon>Eukaryota</taxon>
        <taxon>Viridiplantae</taxon>
        <taxon>Streptophyta</taxon>
        <taxon>Embryophyta</taxon>
        <taxon>Tracheophyta</taxon>
        <taxon>Spermatophyta</taxon>
        <taxon>Magnoliopsida</taxon>
        <taxon>eudicotyledons</taxon>
        <taxon>Gunneridae</taxon>
        <taxon>Pentapetalae</taxon>
        <taxon>rosids</taxon>
        <taxon>malvids</taxon>
        <taxon>Myrtales</taxon>
        <taxon>Lythraceae</taxon>
        <taxon>Punica</taxon>
    </lineage>
</organism>
<proteinExistence type="predicted"/>
<dbReference type="EMBL" id="MTKT01001932">
    <property type="protein sequence ID" value="OWM83231.1"/>
    <property type="molecule type" value="Genomic_DNA"/>
</dbReference>
<feature type="compositionally biased region" description="Polar residues" evidence="1">
    <location>
        <begin position="35"/>
        <end position="50"/>
    </location>
</feature>
<protein>
    <submittedName>
        <fullName evidence="2">Uncharacterized protein</fullName>
    </submittedName>
</protein>
<evidence type="ECO:0000313" key="2">
    <source>
        <dbReference type="EMBL" id="OWM83231.1"/>
    </source>
</evidence>
<feature type="compositionally biased region" description="Basic and acidic residues" evidence="1">
    <location>
        <begin position="72"/>
        <end position="83"/>
    </location>
</feature>
<name>A0A218XFH1_PUNGR</name>
<feature type="compositionally biased region" description="Basic residues" evidence="1">
    <location>
        <begin position="1"/>
        <end position="10"/>
    </location>
</feature>
<evidence type="ECO:0000256" key="1">
    <source>
        <dbReference type="SAM" id="MobiDB-lite"/>
    </source>
</evidence>
<sequence length="140" mass="15642">MSRSSRKLRNHSGQGWSGSLELTIAPQKGPRAGNGHSSWTPKRSSLTTTSELREDSRGGKAAHNNSKSRGTTSREENVSELRSGDAGGYQGRGRNELIKLLVVLCSRARAMLLMDMLTREKKAEQKLRSSWEDRELERYP</sequence>
<feature type="region of interest" description="Disordered" evidence="1">
    <location>
        <begin position="1"/>
        <end position="91"/>
    </location>
</feature>
<dbReference type="Proteomes" id="UP000197138">
    <property type="component" value="Unassembled WGS sequence"/>
</dbReference>
<dbReference type="AlphaFoldDB" id="A0A218XFH1"/>